<keyword evidence="2" id="KW-1185">Reference proteome</keyword>
<dbReference type="PANTHER" id="PTHR26312:SF227">
    <property type="entry name" value="TETRATRICOPEPTIDE REPEAT (TPR)-LIKE SUPERFAMILY PROTEIN"/>
    <property type="match status" value="1"/>
</dbReference>
<dbReference type="AlphaFoldDB" id="A0A6J1KGA4"/>
<proteinExistence type="predicted"/>
<feature type="compositionally biased region" description="Polar residues" evidence="1">
    <location>
        <begin position="273"/>
        <end position="282"/>
    </location>
</feature>
<dbReference type="Gene3D" id="1.25.40.10">
    <property type="entry name" value="Tetratricopeptide repeat domain"/>
    <property type="match status" value="1"/>
</dbReference>
<evidence type="ECO:0000313" key="2">
    <source>
        <dbReference type="Proteomes" id="UP000504608"/>
    </source>
</evidence>
<accession>A0A6J1KGA4</accession>
<dbReference type="GeneID" id="111493633"/>
<dbReference type="RefSeq" id="XP_022999169.1">
    <property type="nucleotide sequence ID" value="XM_023143401.1"/>
</dbReference>
<dbReference type="OrthoDB" id="439046at2759"/>
<dbReference type="PANTHER" id="PTHR26312">
    <property type="entry name" value="TETRATRICOPEPTIDE REPEAT PROTEIN 5"/>
    <property type="match status" value="1"/>
</dbReference>
<dbReference type="Proteomes" id="UP000504608">
    <property type="component" value="Unplaced"/>
</dbReference>
<evidence type="ECO:0000313" key="3">
    <source>
        <dbReference type="RefSeq" id="XP_022999169.1"/>
    </source>
</evidence>
<feature type="compositionally biased region" description="Acidic residues" evidence="1">
    <location>
        <begin position="246"/>
        <end position="255"/>
    </location>
</feature>
<sequence>MLLRSASTSILNPWKPHLKESSMEAEIVNQISKSRSLTLCASSKLLPPPLIIGGPAINMMRTLSVPDLSNLSAVAKRSPFLNGGLCCGIAKVRGSSDCGGGVVGVSVDGGIGRDGCGGDGGGSDGGDDGCFGSWDADRENDWADLYYQKMIEANPENSLLLSNYARFLMEVRGDLLKAEEYCGRSISANPNDGNVISMYADLIWKNHKDASRAESYHLQAAKTSPDDSFVLASYAQFLWDAGEEVKDDNDEEDGFDSFGKPCSSRPFDFGVQPQLTPLTGAS</sequence>
<dbReference type="SUPFAM" id="SSF48452">
    <property type="entry name" value="TPR-like"/>
    <property type="match status" value="1"/>
</dbReference>
<organism evidence="2 3">
    <name type="scientific">Cucurbita maxima</name>
    <name type="common">Pumpkin</name>
    <name type="synonym">Winter squash</name>
    <dbReference type="NCBI Taxonomy" id="3661"/>
    <lineage>
        <taxon>Eukaryota</taxon>
        <taxon>Viridiplantae</taxon>
        <taxon>Streptophyta</taxon>
        <taxon>Embryophyta</taxon>
        <taxon>Tracheophyta</taxon>
        <taxon>Spermatophyta</taxon>
        <taxon>Magnoliopsida</taxon>
        <taxon>eudicotyledons</taxon>
        <taxon>Gunneridae</taxon>
        <taxon>Pentapetalae</taxon>
        <taxon>rosids</taxon>
        <taxon>fabids</taxon>
        <taxon>Cucurbitales</taxon>
        <taxon>Cucurbitaceae</taxon>
        <taxon>Cucurbiteae</taxon>
        <taxon>Cucurbita</taxon>
    </lineage>
</organism>
<evidence type="ECO:0000256" key="1">
    <source>
        <dbReference type="SAM" id="MobiDB-lite"/>
    </source>
</evidence>
<dbReference type="KEGG" id="cmax:111493633"/>
<protein>
    <submittedName>
        <fullName evidence="3">Uncharacterized protein LOC111493633 isoform X1</fullName>
    </submittedName>
</protein>
<feature type="region of interest" description="Disordered" evidence="1">
    <location>
        <begin position="246"/>
        <end position="282"/>
    </location>
</feature>
<name>A0A6J1KGA4_CUCMA</name>
<reference evidence="3" key="1">
    <citation type="submission" date="2025-08" db="UniProtKB">
        <authorList>
            <consortium name="RefSeq"/>
        </authorList>
    </citation>
    <scope>IDENTIFICATION</scope>
    <source>
        <tissue evidence="3">Young leaves</tissue>
    </source>
</reference>
<dbReference type="InterPro" id="IPR011990">
    <property type="entry name" value="TPR-like_helical_dom_sf"/>
</dbReference>
<gene>
    <name evidence="3" type="primary">LOC111493633</name>
</gene>